<dbReference type="Proteomes" id="UP000663852">
    <property type="component" value="Unassembled WGS sequence"/>
</dbReference>
<dbReference type="SUPFAM" id="SSF63829">
    <property type="entry name" value="Calcium-dependent phosphotriesterase"/>
    <property type="match status" value="1"/>
</dbReference>
<dbReference type="InterPro" id="IPR011042">
    <property type="entry name" value="6-blade_b-propeller_TolB-like"/>
</dbReference>
<name>A0A815R9G0_ADIRI</name>
<dbReference type="OrthoDB" id="10002341at2759"/>
<accession>A0A815R9G0</accession>
<dbReference type="EMBL" id="CAJNOJ010000516">
    <property type="protein sequence ID" value="CAF1473754.1"/>
    <property type="molecule type" value="Genomic_DNA"/>
</dbReference>
<proteinExistence type="predicted"/>
<dbReference type="Gene3D" id="2.120.10.30">
    <property type="entry name" value="TolB, C-terminal domain"/>
    <property type="match status" value="1"/>
</dbReference>
<reference evidence="1" key="1">
    <citation type="submission" date="2021-02" db="EMBL/GenBank/DDBJ databases">
        <authorList>
            <person name="Nowell W R."/>
        </authorList>
    </citation>
    <scope>NUCLEOTIDE SEQUENCE</scope>
</reference>
<evidence type="ECO:0000313" key="2">
    <source>
        <dbReference type="Proteomes" id="UP000663852"/>
    </source>
</evidence>
<sequence length="135" mass="15483">MVTAATCILQFNEWEQEAKTVAGGNQSGEELNQLKYPHGIFIDTNRSIYIADVSYNRIMKWIYNATGGEIIAGENGKGNRTDQLHFPTDTIVDTHKHRVIQWRNQNEQEILLESIWCQGQAMSEDGKLEKKEKEQ</sequence>
<protein>
    <submittedName>
        <fullName evidence="1">Uncharacterized protein</fullName>
    </submittedName>
</protein>
<gene>
    <name evidence="1" type="ORF">EDS130_LOCUS40964</name>
</gene>
<dbReference type="AlphaFoldDB" id="A0A815R9G0"/>
<organism evidence="1 2">
    <name type="scientific">Adineta ricciae</name>
    <name type="common">Rotifer</name>
    <dbReference type="NCBI Taxonomy" id="249248"/>
    <lineage>
        <taxon>Eukaryota</taxon>
        <taxon>Metazoa</taxon>
        <taxon>Spiralia</taxon>
        <taxon>Gnathifera</taxon>
        <taxon>Rotifera</taxon>
        <taxon>Eurotatoria</taxon>
        <taxon>Bdelloidea</taxon>
        <taxon>Adinetida</taxon>
        <taxon>Adinetidae</taxon>
        <taxon>Adineta</taxon>
    </lineage>
</organism>
<comment type="caution">
    <text evidence="1">The sequence shown here is derived from an EMBL/GenBank/DDBJ whole genome shotgun (WGS) entry which is preliminary data.</text>
</comment>
<evidence type="ECO:0000313" key="1">
    <source>
        <dbReference type="EMBL" id="CAF1473754.1"/>
    </source>
</evidence>